<evidence type="ECO:0000313" key="5">
    <source>
        <dbReference type="Proteomes" id="UP001248581"/>
    </source>
</evidence>
<dbReference type="InterPro" id="IPR046342">
    <property type="entry name" value="CBS_dom_sf"/>
</dbReference>
<dbReference type="SUPFAM" id="SSF54631">
    <property type="entry name" value="CBS-domain pair"/>
    <property type="match status" value="1"/>
</dbReference>
<keyword evidence="5" id="KW-1185">Reference proteome</keyword>
<dbReference type="SMART" id="SM00116">
    <property type="entry name" value="CBS"/>
    <property type="match status" value="2"/>
</dbReference>
<name>A0ABY9TN81_9GAMM</name>
<accession>A0ABY9TN81</accession>
<dbReference type="PANTHER" id="PTHR43080:SF2">
    <property type="entry name" value="CBS DOMAIN-CONTAINING PROTEIN"/>
    <property type="match status" value="1"/>
</dbReference>
<dbReference type="Gene3D" id="3.10.580.10">
    <property type="entry name" value="CBS-domain"/>
    <property type="match status" value="1"/>
</dbReference>
<protein>
    <submittedName>
        <fullName evidence="4">CBS domain-containing protein</fullName>
    </submittedName>
</protein>
<evidence type="ECO:0000259" key="3">
    <source>
        <dbReference type="PROSITE" id="PS51371"/>
    </source>
</evidence>
<dbReference type="PANTHER" id="PTHR43080">
    <property type="entry name" value="CBS DOMAIN-CONTAINING PROTEIN CBSX3, MITOCHONDRIAL"/>
    <property type="match status" value="1"/>
</dbReference>
<dbReference type="CDD" id="cd04629">
    <property type="entry name" value="CBS_pair_bac"/>
    <property type="match status" value="1"/>
</dbReference>
<feature type="domain" description="CBS" evidence="3">
    <location>
        <begin position="10"/>
        <end position="68"/>
    </location>
</feature>
<dbReference type="PROSITE" id="PS51371">
    <property type="entry name" value="CBS"/>
    <property type="match status" value="2"/>
</dbReference>
<evidence type="ECO:0000256" key="2">
    <source>
        <dbReference type="PROSITE-ProRule" id="PRU00703"/>
    </source>
</evidence>
<feature type="domain" description="CBS" evidence="3">
    <location>
        <begin position="77"/>
        <end position="134"/>
    </location>
</feature>
<dbReference type="RefSeq" id="WP_348389353.1">
    <property type="nucleotide sequence ID" value="NZ_CP134146.1"/>
</dbReference>
<evidence type="ECO:0000256" key="1">
    <source>
        <dbReference type="ARBA" id="ARBA00023122"/>
    </source>
</evidence>
<dbReference type="InterPro" id="IPR044729">
    <property type="entry name" value="CBS_bac"/>
</dbReference>
<proteinExistence type="predicted"/>
<sequence length="142" mass="15705">MQSLQVRDYLNTHPVTFTPDMAIEEASEMITKTHELGGPVLDTNGNLVGFLSESDILGKMLETGYYSEHVSSVDQLMRKDVLVMKPYDSIVELAQTMMQAKPKVYPVTDDDGNLLGTICRNDVLAALDSHIRASFHVTTKTG</sequence>
<gene>
    <name evidence="4" type="ORF">RI845_08735</name>
</gene>
<dbReference type="Pfam" id="PF00571">
    <property type="entry name" value="CBS"/>
    <property type="match status" value="2"/>
</dbReference>
<reference evidence="5" key="1">
    <citation type="submission" date="2023-09" db="EMBL/GenBank/DDBJ databases">
        <authorList>
            <person name="Li S."/>
            <person name="Li X."/>
            <person name="Zhang C."/>
            <person name="Zhao Z."/>
        </authorList>
    </citation>
    <scope>NUCLEOTIDE SEQUENCE [LARGE SCALE GENOMIC DNA]</scope>
    <source>
        <strain evidence="5">SQ345</strain>
    </source>
</reference>
<dbReference type="Proteomes" id="UP001248581">
    <property type="component" value="Chromosome"/>
</dbReference>
<dbReference type="EMBL" id="CP134146">
    <property type="protein sequence ID" value="WNC70212.1"/>
    <property type="molecule type" value="Genomic_DNA"/>
</dbReference>
<keyword evidence="1 2" id="KW-0129">CBS domain</keyword>
<dbReference type="InterPro" id="IPR051257">
    <property type="entry name" value="Diverse_CBS-Domain"/>
</dbReference>
<evidence type="ECO:0000313" key="4">
    <source>
        <dbReference type="EMBL" id="WNC70212.1"/>
    </source>
</evidence>
<dbReference type="InterPro" id="IPR000644">
    <property type="entry name" value="CBS_dom"/>
</dbReference>
<organism evidence="4 5">
    <name type="scientific">Thalassotalea nanhaiensis</name>
    <dbReference type="NCBI Taxonomy" id="3065648"/>
    <lineage>
        <taxon>Bacteria</taxon>
        <taxon>Pseudomonadati</taxon>
        <taxon>Pseudomonadota</taxon>
        <taxon>Gammaproteobacteria</taxon>
        <taxon>Alteromonadales</taxon>
        <taxon>Colwelliaceae</taxon>
        <taxon>Thalassotalea</taxon>
    </lineage>
</organism>